<dbReference type="PRINTS" id="PR00038">
    <property type="entry name" value="HTHLUXR"/>
</dbReference>
<keyword evidence="1" id="KW-0805">Transcription regulation</keyword>
<gene>
    <name evidence="6" type="ORF">ITX54_17825</name>
</gene>
<dbReference type="EMBL" id="JADMKS010000007">
    <property type="protein sequence ID" value="MBF6638527.1"/>
    <property type="molecule type" value="Genomic_DNA"/>
</dbReference>
<dbReference type="AlphaFoldDB" id="A0AA40X4H7"/>
<evidence type="ECO:0000256" key="1">
    <source>
        <dbReference type="ARBA" id="ARBA00023015"/>
    </source>
</evidence>
<evidence type="ECO:0000256" key="2">
    <source>
        <dbReference type="ARBA" id="ARBA00023125"/>
    </source>
</evidence>
<dbReference type="InterPro" id="IPR036693">
    <property type="entry name" value="TF_LuxR_autoind-bd_dom_sf"/>
</dbReference>
<reference evidence="6" key="2">
    <citation type="submission" date="2022-09" db="EMBL/GenBank/DDBJ databases">
        <title>Rouxiella aceris sp. nov., isolated from tree sap and emended description of the genus Rhouxiella.</title>
        <authorList>
            <person name="Kim I.S."/>
        </authorList>
    </citation>
    <scope>NUCLEOTIDE SEQUENCE</scope>
    <source>
        <strain evidence="6">SAP-2</strain>
    </source>
</reference>
<sequence length="243" mass="28351">MADFFYKNESINLIIKEFLDKKLRTFERVRYAYVIMNKKDPTKISVITNKQDWVDFYIENKFQLTDPVLITAANRIIPFSWEENIMINSGLRLPKVFNMAKEYNITSGYTFVVHDIKNNIGVLSLMTDENCEHDLELRIEESKNKLQMLLLIVHDKLTSLYREMSDLSDEEEKTSEVFSKRENEVLYFASLGKTYQEIGILLNIKLSTVKFHSGNALRKLGVTNIRQGIRIASELQLIKPVIL</sequence>
<dbReference type="Pfam" id="PF03472">
    <property type="entry name" value="Autoind_bind"/>
    <property type="match status" value="1"/>
</dbReference>
<evidence type="ECO:0000313" key="7">
    <source>
        <dbReference type="Proteomes" id="UP000705283"/>
    </source>
</evidence>
<dbReference type="Proteomes" id="UP000705283">
    <property type="component" value="Unassembled WGS sequence"/>
</dbReference>
<comment type="caution">
    <text evidence="6">The sequence shown here is derived from an EMBL/GenBank/DDBJ whole genome shotgun (WGS) entry which is preliminary data.</text>
</comment>
<dbReference type="InterPro" id="IPR005143">
    <property type="entry name" value="TF_LuxR_autoind-bd_dom"/>
</dbReference>
<dbReference type="SUPFAM" id="SSF46894">
    <property type="entry name" value="C-terminal effector domain of the bipartite response regulators"/>
    <property type="match status" value="1"/>
</dbReference>
<dbReference type="PANTHER" id="PTHR44688:SF16">
    <property type="entry name" value="DNA-BINDING TRANSCRIPTIONAL ACTIVATOR DEVR_DOSR"/>
    <property type="match status" value="1"/>
</dbReference>
<evidence type="ECO:0000256" key="3">
    <source>
        <dbReference type="ARBA" id="ARBA00023159"/>
    </source>
</evidence>
<keyword evidence="3" id="KW-0010">Activator</keyword>
<reference evidence="6" key="1">
    <citation type="submission" date="2020-11" db="EMBL/GenBank/DDBJ databases">
        <authorList>
            <person name="Lee S.D."/>
        </authorList>
    </citation>
    <scope>NUCLEOTIDE SEQUENCE</scope>
    <source>
        <strain evidence="6">SAP-2</strain>
    </source>
</reference>
<organism evidence="6 7">
    <name type="scientific">Rouxiella silvae</name>
    <dbReference type="NCBI Taxonomy" id="1646373"/>
    <lineage>
        <taxon>Bacteria</taxon>
        <taxon>Pseudomonadati</taxon>
        <taxon>Pseudomonadota</taxon>
        <taxon>Gammaproteobacteria</taxon>
        <taxon>Enterobacterales</taxon>
        <taxon>Yersiniaceae</taxon>
        <taxon>Rouxiella</taxon>
    </lineage>
</organism>
<dbReference type="RefSeq" id="WP_194978502.1">
    <property type="nucleotide sequence ID" value="NZ_CBCSCF010000016.1"/>
</dbReference>
<evidence type="ECO:0000259" key="5">
    <source>
        <dbReference type="PROSITE" id="PS50043"/>
    </source>
</evidence>
<evidence type="ECO:0000313" key="6">
    <source>
        <dbReference type="EMBL" id="MBF6638527.1"/>
    </source>
</evidence>
<dbReference type="GO" id="GO:0003677">
    <property type="term" value="F:DNA binding"/>
    <property type="evidence" value="ECO:0007669"/>
    <property type="project" value="UniProtKB-KW"/>
</dbReference>
<evidence type="ECO:0000256" key="4">
    <source>
        <dbReference type="ARBA" id="ARBA00023163"/>
    </source>
</evidence>
<dbReference type="CDD" id="cd06170">
    <property type="entry name" value="LuxR_C_like"/>
    <property type="match status" value="1"/>
</dbReference>
<dbReference type="InterPro" id="IPR016032">
    <property type="entry name" value="Sig_transdc_resp-reg_C-effctor"/>
</dbReference>
<dbReference type="InterPro" id="IPR000792">
    <property type="entry name" value="Tscrpt_reg_LuxR_C"/>
</dbReference>
<dbReference type="SMART" id="SM00421">
    <property type="entry name" value="HTH_LUXR"/>
    <property type="match status" value="1"/>
</dbReference>
<dbReference type="PROSITE" id="PS00622">
    <property type="entry name" value="HTH_LUXR_1"/>
    <property type="match status" value="1"/>
</dbReference>
<dbReference type="InterPro" id="IPR036388">
    <property type="entry name" value="WH-like_DNA-bd_sf"/>
</dbReference>
<dbReference type="SUPFAM" id="SSF75516">
    <property type="entry name" value="Pheromone-binding domain of LuxR-like quorum-sensing transcription factors"/>
    <property type="match status" value="1"/>
</dbReference>
<proteinExistence type="predicted"/>
<accession>A0AA40X4H7</accession>
<dbReference type="PROSITE" id="PS50043">
    <property type="entry name" value="HTH_LUXR_2"/>
    <property type="match status" value="1"/>
</dbReference>
<dbReference type="Pfam" id="PF00196">
    <property type="entry name" value="GerE"/>
    <property type="match status" value="1"/>
</dbReference>
<protein>
    <submittedName>
        <fullName evidence="6">LuxR family transcriptional regulator</fullName>
    </submittedName>
</protein>
<dbReference type="PANTHER" id="PTHR44688">
    <property type="entry name" value="DNA-BINDING TRANSCRIPTIONAL ACTIVATOR DEVR_DOSR"/>
    <property type="match status" value="1"/>
</dbReference>
<feature type="domain" description="HTH luxR-type" evidence="5">
    <location>
        <begin position="171"/>
        <end position="236"/>
    </location>
</feature>
<name>A0AA40X4H7_9GAMM</name>
<keyword evidence="4" id="KW-0804">Transcription</keyword>
<dbReference type="Gene3D" id="3.30.450.80">
    <property type="entry name" value="Transcription factor LuxR-like, autoinducer-binding domain"/>
    <property type="match status" value="1"/>
</dbReference>
<dbReference type="Gene3D" id="1.10.10.10">
    <property type="entry name" value="Winged helix-like DNA-binding domain superfamily/Winged helix DNA-binding domain"/>
    <property type="match status" value="1"/>
</dbReference>
<dbReference type="GO" id="GO:0006355">
    <property type="term" value="P:regulation of DNA-templated transcription"/>
    <property type="evidence" value="ECO:0007669"/>
    <property type="project" value="InterPro"/>
</dbReference>
<keyword evidence="2" id="KW-0238">DNA-binding</keyword>